<gene>
    <name evidence="7" type="ORF">A8L45_01770</name>
</gene>
<organism evidence="7 8">
    <name type="scientific">Veronia pacifica</name>
    <dbReference type="NCBI Taxonomy" id="1080227"/>
    <lineage>
        <taxon>Bacteria</taxon>
        <taxon>Pseudomonadati</taxon>
        <taxon>Pseudomonadota</taxon>
        <taxon>Gammaproteobacteria</taxon>
        <taxon>Vibrionales</taxon>
        <taxon>Vibrionaceae</taxon>
        <taxon>Veronia</taxon>
    </lineage>
</organism>
<keyword evidence="3 5" id="KW-1133">Transmembrane helix</keyword>
<dbReference type="InterPro" id="IPR022764">
    <property type="entry name" value="Peptidase_S54_rhomboid_dom"/>
</dbReference>
<comment type="caution">
    <text evidence="7">The sequence shown here is derived from an EMBL/GenBank/DDBJ whole genome shotgun (WGS) entry which is preliminary data.</text>
</comment>
<dbReference type="Proteomes" id="UP000094936">
    <property type="component" value="Unassembled WGS sequence"/>
</dbReference>
<evidence type="ECO:0000256" key="4">
    <source>
        <dbReference type="ARBA" id="ARBA00023136"/>
    </source>
</evidence>
<dbReference type="PANTHER" id="PTHR43066:SF11">
    <property type="entry name" value="PEPTIDASE S54 RHOMBOID DOMAIN-CONTAINING PROTEIN"/>
    <property type="match status" value="1"/>
</dbReference>
<evidence type="ECO:0000259" key="6">
    <source>
        <dbReference type="Pfam" id="PF01694"/>
    </source>
</evidence>
<dbReference type="InterPro" id="IPR023826">
    <property type="entry name" value="Rhom-like_SP_proteobac"/>
</dbReference>
<keyword evidence="4 5" id="KW-0472">Membrane</keyword>
<dbReference type="InterPro" id="IPR035952">
    <property type="entry name" value="Rhomboid-like_sf"/>
</dbReference>
<dbReference type="PANTHER" id="PTHR43066">
    <property type="entry name" value="RHOMBOID-RELATED PROTEIN"/>
    <property type="match status" value="1"/>
</dbReference>
<dbReference type="AlphaFoldDB" id="A0A1C3ERE1"/>
<proteinExistence type="predicted"/>
<dbReference type="OrthoDB" id="196054at2"/>
<dbReference type="GO" id="GO:0016020">
    <property type="term" value="C:membrane"/>
    <property type="evidence" value="ECO:0007669"/>
    <property type="project" value="UniProtKB-SubCell"/>
</dbReference>
<feature type="transmembrane region" description="Helical" evidence="5">
    <location>
        <begin position="124"/>
        <end position="140"/>
    </location>
</feature>
<dbReference type="RefSeq" id="WP_068898601.1">
    <property type="nucleotide sequence ID" value="NZ_JBHUIF010000032.1"/>
</dbReference>
<evidence type="ECO:0000256" key="5">
    <source>
        <dbReference type="SAM" id="Phobius"/>
    </source>
</evidence>
<keyword evidence="2 5" id="KW-0812">Transmembrane</keyword>
<dbReference type="GO" id="GO:0004252">
    <property type="term" value="F:serine-type endopeptidase activity"/>
    <property type="evidence" value="ECO:0007669"/>
    <property type="project" value="InterPro"/>
</dbReference>
<sequence length="187" mass="20767">MPVIILFCSIAILAVVSQLPEIRDFMVWDRQLIIDHSQWWRIVTGNITHTNDNHLGMNLAALAVIYWVHKDYYKALPIAALILTCMLAVGVAMFSSSYNLYAGLSGMLHGLFAWGIVRDIFERVRFSLLLFIGLIVKVIYEVINGGAASTESFINAAVAVEAHVAGTLAGLLFVTPFVFQQLQKKPD</sequence>
<evidence type="ECO:0000313" key="7">
    <source>
        <dbReference type="EMBL" id="ODA35791.1"/>
    </source>
</evidence>
<evidence type="ECO:0000256" key="1">
    <source>
        <dbReference type="ARBA" id="ARBA00004141"/>
    </source>
</evidence>
<dbReference type="EMBL" id="LYBM01000002">
    <property type="protein sequence ID" value="ODA35791.1"/>
    <property type="molecule type" value="Genomic_DNA"/>
</dbReference>
<feature type="transmembrane region" description="Helical" evidence="5">
    <location>
        <begin position="100"/>
        <end position="117"/>
    </location>
</feature>
<dbReference type="NCBIfam" id="TIGR03902">
    <property type="entry name" value="rhom_GG_sort"/>
    <property type="match status" value="1"/>
</dbReference>
<accession>A0A1C3ERE1</accession>
<dbReference type="STRING" id="1080227.A8L45_01770"/>
<dbReference type="Gene3D" id="1.20.1540.10">
    <property type="entry name" value="Rhomboid-like"/>
    <property type="match status" value="1"/>
</dbReference>
<reference evidence="7 8" key="1">
    <citation type="submission" date="2016-05" db="EMBL/GenBank/DDBJ databases">
        <title>Genomic Taxonomy of the Vibrionaceae.</title>
        <authorList>
            <person name="Gomez-Gil B."/>
            <person name="Enciso-Ibarra J."/>
        </authorList>
    </citation>
    <scope>NUCLEOTIDE SEQUENCE [LARGE SCALE GENOMIC DNA]</scope>
    <source>
        <strain evidence="7 8">CAIM 1920</strain>
    </source>
</reference>
<protein>
    <submittedName>
        <fullName evidence="7">Rhombosortase</fullName>
    </submittedName>
</protein>
<comment type="subcellular location">
    <subcellularLocation>
        <location evidence="1">Membrane</location>
        <topology evidence="1">Multi-pass membrane protein</topology>
    </subcellularLocation>
</comment>
<evidence type="ECO:0000256" key="3">
    <source>
        <dbReference type="ARBA" id="ARBA00022989"/>
    </source>
</evidence>
<evidence type="ECO:0000313" key="8">
    <source>
        <dbReference type="Proteomes" id="UP000094936"/>
    </source>
</evidence>
<keyword evidence="8" id="KW-1185">Reference proteome</keyword>
<feature type="transmembrane region" description="Helical" evidence="5">
    <location>
        <begin position="76"/>
        <end position="94"/>
    </location>
</feature>
<dbReference type="Pfam" id="PF01694">
    <property type="entry name" value="Rhomboid"/>
    <property type="match status" value="1"/>
</dbReference>
<feature type="domain" description="Peptidase S54 rhomboid" evidence="6">
    <location>
        <begin position="37"/>
        <end position="175"/>
    </location>
</feature>
<dbReference type="SUPFAM" id="SSF144091">
    <property type="entry name" value="Rhomboid-like"/>
    <property type="match status" value="1"/>
</dbReference>
<name>A0A1C3ERE1_9GAMM</name>
<evidence type="ECO:0000256" key="2">
    <source>
        <dbReference type="ARBA" id="ARBA00022692"/>
    </source>
</evidence>
<feature type="transmembrane region" description="Helical" evidence="5">
    <location>
        <begin position="152"/>
        <end position="179"/>
    </location>
</feature>